<dbReference type="PANTHER" id="PTHR34105:SF1">
    <property type="entry name" value="PROLINE-, GLUTAMIC ACID- AND LEUCINE-RICH PROTEIN 1"/>
    <property type="match status" value="1"/>
</dbReference>
<protein>
    <submittedName>
        <fullName evidence="5">PELP1 isoform 10</fullName>
    </submittedName>
</protein>
<proteinExistence type="inferred from homology"/>
<evidence type="ECO:0000259" key="4">
    <source>
        <dbReference type="Pfam" id="PF08167"/>
    </source>
</evidence>
<dbReference type="InterPro" id="IPR016024">
    <property type="entry name" value="ARM-type_fold"/>
</dbReference>
<evidence type="ECO:0000256" key="3">
    <source>
        <dbReference type="ARBA" id="ARBA00023242"/>
    </source>
</evidence>
<evidence type="ECO:0000313" key="5">
    <source>
        <dbReference type="EMBL" id="PNI37386.1"/>
    </source>
</evidence>
<comment type="similarity">
    <text evidence="2">Belongs to the RIX1/PELP1 family.</text>
</comment>
<dbReference type="SUPFAM" id="SSF48371">
    <property type="entry name" value="ARM repeat"/>
    <property type="match status" value="1"/>
</dbReference>
<dbReference type="Pfam" id="PF08167">
    <property type="entry name" value="RIX1"/>
    <property type="match status" value="1"/>
</dbReference>
<dbReference type="EMBL" id="NBAG03000347">
    <property type="protein sequence ID" value="PNI37386.1"/>
    <property type="molecule type" value="Genomic_DNA"/>
</dbReference>
<organism evidence="5 6">
    <name type="scientific">Pan troglodytes</name>
    <name type="common">Chimpanzee</name>
    <dbReference type="NCBI Taxonomy" id="9598"/>
    <lineage>
        <taxon>Eukaryota</taxon>
        <taxon>Metazoa</taxon>
        <taxon>Chordata</taxon>
        <taxon>Craniata</taxon>
        <taxon>Vertebrata</taxon>
        <taxon>Euteleostomi</taxon>
        <taxon>Mammalia</taxon>
        <taxon>Eutheria</taxon>
        <taxon>Euarchontoglires</taxon>
        <taxon>Primates</taxon>
        <taxon>Haplorrhini</taxon>
        <taxon>Catarrhini</taxon>
        <taxon>Hominidae</taxon>
        <taxon>Pan</taxon>
    </lineage>
</organism>
<dbReference type="GO" id="GO:0005634">
    <property type="term" value="C:nucleus"/>
    <property type="evidence" value="ECO:0007669"/>
    <property type="project" value="UniProtKB-SubCell"/>
</dbReference>
<evidence type="ECO:0000313" key="6">
    <source>
        <dbReference type="Proteomes" id="UP000236370"/>
    </source>
</evidence>
<gene>
    <name evidence="5" type="ORF">CK820_G0036948</name>
</gene>
<name>A0A2J8KQT5_PANTR</name>
<accession>A0A2J8KQT5</accession>
<comment type="subcellular location">
    <subcellularLocation>
        <location evidence="1">Nucleus</location>
    </subcellularLocation>
</comment>
<feature type="domain" description="Pre-rRNA-processing protein RIX1 N-terminal" evidence="4">
    <location>
        <begin position="40"/>
        <end position="202"/>
    </location>
</feature>
<dbReference type="AlphaFoldDB" id="A0A2J8KQT5"/>
<evidence type="ECO:0000256" key="2">
    <source>
        <dbReference type="ARBA" id="ARBA00010511"/>
    </source>
</evidence>
<reference evidence="5 6" key="1">
    <citation type="submission" date="2017-12" db="EMBL/GenBank/DDBJ databases">
        <title>High-resolution comparative analysis of great ape genomes.</title>
        <authorList>
            <person name="Pollen A."/>
            <person name="Hastie A."/>
            <person name="Hormozdiari F."/>
            <person name="Dougherty M."/>
            <person name="Liu R."/>
            <person name="Chaisson M."/>
            <person name="Hoppe E."/>
            <person name="Hill C."/>
            <person name="Pang A."/>
            <person name="Hillier L."/>
            <person name="Baker C."/>
            <person name="Armstrong J."/>
            <person name="Shendure J."/>
            <person name="Paten B."/>
            <person name="Wilson R."/>
            <person name="Chao H."/>
            <person name="Schneider V."/>
            <person name="Ventura M."/>
            <person name="Kronenberg Z."/>
            <person name="Murali S."/>
            <person name="Gordon D."/>
            <person name="Cantsilieris S."/>
            <person name="Munson K."/>
            <person name="Nelson B."/>
            <person name="Raja A."/>
            <person name="Underwood J."/>
            <person name="Diekhans M."/>
            <person name="Fiddes I."/>
            <person name="Haussler D."/>
            <person name="Eichler E."/>
        </authorList>
    </citation>
    <scope>NUCLEOTIDE SEQUENCE [LARGE SCALE GENOMIC DNA]</scope>
    <source>
        <strain evidence="5">Yerkes chimp pedigree #C0471</strain>
    </source>
</reference>
<dbReference type="PANTHER" id="PTHR34105">
    <property type="entry name" value="PROLINE-, GLUTAMIC ACID- AND LEUCINE-RICH PROTEIN 1"/>
    <property type="match status" value="1"/>
</dbReference>
<dbReference type="Proteomes" id="UP000236370">
    <property type="component" value="Unassembled WGS sequence"/>
</dbReference>
<comment type="caution">
    <text evidence="5">The sequence shown here is derived from an EMBL/GenBank/DDBJ whole genome shotgun (WGS) entry which is preliminary data.</text>
</comment>
<keyword evidence="3" id="KW-0539">Nucleus</keyword>
<dbReference type="InterPro" id="IPR012583">
    <property type="entry name" value="RIX1_N"/>
</dbReference>
<feature type="non-terminal residue" evidence="5">
    <location>
        <position position="1"/>
    </location>
</feature>
<sequence>SAVSSGPRLRLLLLESVSGLLQPRTGSAVAPVHPPNRSAPHLPGLMCLLRLHGSVGGAQNLSALGALVSLSNARLSSIKTRFEGLCLLSLLVGESPTELFQQHCVSWLRSIQQVLQTQDPPATMELAVAVLRDLLRYAAQLPALFRDISMNHLPGLLTSLLGLRPECEQSALEGMKACMTYFPRACGSLKGKLASFFLSRVDALSPQLQQLASPVQNEGPGVEMLLSSEDGDAHVLLQLRQRFSGLARCLGLMLSSEFGAPVSVPVQEILDFICRTLSVSSKNISLHGDGPLRLLLLPSI</sequence>
<feature type="non-terminal residue" evidence="5">
    <location>
        <position position="300"/>
    </location>
</feature>
<evidence type="ECO:0000256" key="1">
    <source>
        <dbReference type="ARBA" id="ARBA00004123"/>
    </source>
</evidence>